<protein>
    <submittedName>
        <fullName evidence="1">Uncharacterized protein</fullName>
    </submittedName>
</protein>
<name>A0A453D8X1_AEGTS</name>
<reference evidence="2" key="1">
    <citation type="journal article" date="2014" name="Science">
        <title>Ancient hybridizations among the ancestral genomes of bread wheat.</title>
        <authorList>
            <consortium name="International Wheat Genome Sequencing Consortium,"/>
            <person name="Marcussen T."/>
            <person name="Sandve S.R."/>
            <person name="Heier L."/>
            <person name="Spannagl M."/>
            <person name="Pfeifer M."/>
            <person name="Jakobsen K.S."/>
            <person name="Wulff B.B."/>
            <person name="Steuernagel B."/>
            <person name="Mayer K.F."/>
            <person name="Olsen O.A."/>
        </authorList>
    </citation>
    <scope>NUCLEOTIDE SEQUENCE [LARGE SCALE GENOMIC DNA]</scope>
    <source>
        <strain evidence="2">cv. AL8/78</strain>
    </source>
</reference>
<accession>A0A453D8X1</accession>
<dbReference type="EnsemblPlants" id="AET2Gv21142700.1">
    <property type="protein sequence ID" value="AET2Gv21142700.1"/>
    <property type="gene ID" value="AET2Gv21142700"/>
</dbReference>
<reference evidence="1" key="5">
    <citation type="journal article" date="2021" name="G3 (Bethesda)">
        <title>Aegilops tauschii genome assembly Aet v5.0 features greater sequence contiguity and improved annotation.</title>
        <authorList>
            <person name="Wang L."/>
            <person name="Zhu T."/>
            <person name="Rodriguez J.C."/>
            <person name="Deal K.R."/>
            <person name="Dubcovsky J."/>
            <person name="McGuire P.E."/>
            <person name="Lux T."/>
            <person name="Spannagl M."/>
            <person name="Mayer K.F.X."/>
            <person name="Baldrich P."/>
            <person name="Meyers B.C."/>
            <person name="Huo N."/>
            <person name="Gu Y.Q."/>
            <person name="Zhou H."/>
            <person name="Devos K.M."/>
            <person name="Bennetzen J.L."/>
            <person name="Unver T."/>
            <person name="Budak H."/>
            <person name="Gulick P.J."/>
            <person name="Galiba G."/>
            <person name="Kalapos B."/>
            <person name="Nelson D.R."/>
            <person name="Li P."/>
            <person name="You F.M."/>
            <person name="Luo M.C."/>
            <person name="Dvorak J."/>
        </authorList>
    </citation>
    <scope>NUCLEOTIDE SEQUENCE [LARGE SCALE GENOMIC DNA]</scope>
    <source>
        <strain evidence="1">cv. AL8/78</strain>
    </source>
</reference>
<evidence type="ECO:0000313" key="1">
    <source>
        <dbReference type="EnsemblPlants" id="AET2Gv21142700.1"/>
    </source>
</evidence>
<evidence type="ECO:0000313" key="2">
    <source>
        <dbReference type="Proteomes" id="UP000015105"/>
    </source>
</evidence>
<keyword evidence="2" id="KW-1185">Reference proteome</keyword>
<sequence length="118" mass="12607">SAEIFVDSIAGSYLRSTESVLRGVLLCLCLRSRACFYRRPRVTGAGRGARTGIIAARAMPLVCGGNGMQCGWLAEPTQPAGCRTGHVEAQRRWGVGDRQCSWPAWRVAEAAKRGAAGV</sequence>
<reference evidence="2" key="2">
    <citation type="journal article" date="2017" name="Nat. Plants">
        <title>The Aegilops tauschii genome reveals multiple impacts of transposons.</title>
        <authorList>
            <person name="Zhao G."/>
            <person name="Zou C."/>
            <person name="Li K."/>
            <person name="Wang K."/>
            <person name="Li T."/>
            <person name="Gao L."/>
            <person name="Zhang X."/>
            <person name="Wang H."/>
            <person name="Yang Z."/>
            <person name="Liu X."/>
            <person name="Jiang W."/>
            <person name="Mao L."/>
            <person name="Kong X."/>
            <person name="Jiao Y."/>
            <person name="Jia J."/>
        </authorList>
    </citation>
    <scope>NUCLEOTIDE SEQUENCE [LARGE SCALE GENOMIC DNA]</scope>
    <source>
        <strain evidence="2">cv. AL8/78</strain>
    </source>
</reference>
<dbReference type="AlphaFoldDB" id="A0A453D8X1"/>
<reference evidence="1" key="3">
    <citation type="journal article" date="2017" name="Nature">
        <title>Genome sequence of the progenitor of the wheat D genome Aegilops tauschii.</title>
        <authorList>
            <person name="Luo M.C."/>
            <person name="Gu Y.Q."/>
            <person name="Puiu D."/>
            <person name="Wang H."/>
            <person name="Twardziok S.O."/>
            <person name="Deal K.R."/>
            <person name="Huo N."/>
            <person name="Zhu T."/>
            <person name="Wang L."/>
            <person name="Wang Y."/>
            <person name="McGuire P.E."/>
            <person name="Liu S."/>
            <person name="Long H."/>
            <person name="Ramasamy R.K."/>
            <person name="Rodriguez J.C."/>
            <person name="Van S.L."/>
            <person name="Yuan L."/>
            <person name="Wang Z."/>
            <person name="Xia Z."/>
            <person name="Xiao L."/>
            <person name="Anderson O.D."/>
            <person name="Ouyang S."/>
            <person name="Liang Y."/>
            <person name="Zimin A.V."/>
            <person name="Pertea G."/>
            <person name="Qi P."/>
            <person name="Bennetzen J.L."/>
            <person name="Dai X."/>
            <person name="Dawson M.W."/>
            <person name="Muller H.G."/>
            <person name="Kugler K."/>
            <person name="Rivarola-Duarte L."/>
            <person name="Spannagl M."/>
            <person name="Mayer K.F.X."/>
            <person name="Lu F.H."/>
            <person name="Bevan M.W."/>
            <person name="Leroy P."/>
            <person name="Li P."/>
            <person name="You F.M."/>
            <person name="Sun Q."/>
            <person name="Liu Z."/>
            <person name="Lyons E."/>
            <person name="Wicker T."/>
            <person name="Salzberg S.L."/>
            <person name="Devos K.M."/>
            <person name="Dvorak J."/>
        </authorList>
    </citation>
    <scope>NUCLEOTIDE SEQUENCE [LARGE SCALE GENOMIC DNA]</scope>
    <source>
        <strain evidence="1">cv. AL8/78</strain>
    </source>
</reference>
<proteinExistence type="predicted"/>
<dbReference type="Proteomes" id="UP000015105">
    <property type="component" value="Chromosome 2D"/>
</dbReference>
<dbReference type="Gramene" id="AET2Gv21142700.1">
    <property type="protein sequence ID" value="AET2Gv21142700.1"/>
    <property type="gene ID" value="AET2Gv21142700"/>
</dbReference>
<reference evidence="1" key="4">
    <citation type="submission" date="2019-03" db="UniProtKB">
        <authorList>
            <consortium name="EnsemblPlants"/>
        </authorList>
    </citation>
    <scope>IDENTIFICATION</scope>
</reference>
<organism evidence="1 2">
    <name type="scientific">Aegilops tauschii subsp. strangulata</name>
    <name type="common">Goatgrass</name>
    <dbReference type="NCBI Taxonomy" id="200361"/>
    <lineage>
        <taxon>Eukaryota</taxon>
        <taxon>Viridiplantae</taxon>
        <taxon>Streptophyta</taxon>
        <taxon>Embryophyta</taxon>
        <taxon>Tracheophyta</taxon>
        <taxon>Spermatophyta</taxon>
        <taxon>Magnoliopsida</taxon>
        <taxon>Liliopsida</taxon>
        <taxon>Poales</taxon>
        <taxon>Poaceae</taxon>
        <taxon>BOP clade</taxon>
        <taxon>Pooideae</taxon>
        <taxon>Triticodae</taxon>
        <taxon>Triticeae</taxon>
        <taxon>Triticinae</taxon>
        <taxon>Aegilops</taxon>
    </lineage>
</organism>